<evidence type="ECO:0000256" key="2">
    <source>
        <dbReference type="SAM" id="Phobius"/>
    </source>
</evidence>
<evidence type="ECO:0008006" key="5">
    <source>
        <dbReference type="Google" id="ProtNLM"/>
    </source>
</evidence>
<proteinExistence type="predicted"/>
<feature type="transmembrane region" description="Helical" evidence="2">
    <location>
        <begin position="165"/>
        <end position="189"/>
    </location>
</feature>
<evidence type="ECO:0000313" key="3">
    <source>
        <dbReference type="EMBL" id="KAJ3256312.1"/>
    </source>
</evidence>
<dbReference type="Proteomes" id="UP001210925">
    <property type="component" value="Unassembled WGS sequence"/>
</dbReference>
<keyword evidence="2" id="KW-1133">Transmembrane helix</keyword>
<dbReference type="SUPFAM" id="SSF52058">
    <property type="entry name" value="L domain-like"/>
    <property type="match status" value="1"/>
</dbReference>
<evidence type="ECO:0000256" key="1">
    <source>
        <dbReference type="ARBA" id="ARBA00004196"/>
    </source>
</evidence>
<comment type="caution">
    <text evidence="3">The sequence shown here is derived from an EMBL/GenBank/DDBJ whole genome shotgun (WGS) entry which is preliminary data.</text>
</comment>
<keyword evidence="2" id="KW-0472">Membrane</keyword>
<dbReference type="InterPro" id="IPR032675">
    <property type="entry name" value="LRR_dom_sf"/>
</dbReference>
<name>A0AAD5Y2N3_9FUNG</name>
<dbReference type="PANTHER" id="PTHR48059:SF30">
    <property type="entry name" value="OS06G0587000 PROTEIN"/>
    <property type="match status" value="1"/>
</dbReference>
<gene>
    <name evidence="3" type="ORF">HK103_005567</name>
</gene>
<comment type="subcellular location">
    <subcellularLocation>
        <location evidence="1">Cell envelope</location>
    </subcellularLocation>
</comment>
<reference evidence="3" key="1">
    <citation type="submission" date="2020-05" db="EMBL/GenBank/DDBJ databases">
        <title>Phylogenomic resolution of chytrid fungi.</title>
        <authorList>
            <person name="Stajich J.E."/>
            <person name="Amses K."/>
            <person name="Simmons R."/>
            <person name="Seto K."/>
            <person name="Myers J."/>
            <person name="Bonds A."/>
            <person name="Quandt C.A."/>
            <person name="Barry K."/>
            <person name="Liu P."/>
            <person name="Grigoriev I."/>
            <person name="Longcore J.E."/>
            <person name="James T.Y."/>
        </authorList>
    </citation>
    <scope>NUCLEOTIDE SEQUENCE</scope>
    <source>
        <strain evidence="3">PLAUS21</strain>
    </source>
</reference>
<dbReference type="Gene3D" id="3.80.10.10">
    <property type="entry name" value="Ribonuclease Inhibitor"/>
    <property type="match status" value="1"/>
</dbReference>
<keyword evidence="2" id="KW-0812">Transmembrane</keyword>
<organism evidence="3 4">
    <name type="scientific">Boothiomyces macroporosus</name>
    <dbReference type="NCBI Taxonomy" id="261099"/>
    <lineage>
        <taxon>Eukaryota</taxon>
        <taxon>Fungi</taxon>
        <taxon>Fungi incertae sedis</taxon>
        <taxon>Chytridiomycota</taxon>
        <taxon>Chytridiomycota incertae sedis</taxon>
        <taxon>Chytridiomycetes</taxon>
        <taxon>Rhizophydiales</taxon>
        <taxon>Terramycetaceae</taxon>
        <taxon>Boothiomyces</taxon>
    </lineage>
</organism>
<sequence length="217" mass="23453">MDCTSLQSLFQSLNYNTNTTNCCYMTGIQCTNGRISELRLQNKQMNGTIPSKINLDLTTLDLSGNPITGKIPVISSLVQLYLNMTSISGPIPPELGSTQLEYIYLQDTLINGTIPQELGNLNLIMLNLTNTSLTPGSAIPNSITQLSHFHDFAIGATTSIDFGKIWIISGVITLLILAIVGIGLVLFFFSKRGNPPPEDKDSVISGSTAVESLEIDL</sequence>
<dbReference type="InterPro" id="IPR051848">
    <property type="entry name" value="PGIP"/>
</dbReference>
<evidence type="ECO:0000313" key="4">
    <source>
        <dbReference type="Proteomes" id="UP001210925"/>
    </source>
</evidence>
<dbReference type="Pfam" id="PF00560">
    <property type="entry name" value="LRR_1"/>
    <property type="match status" value="2"/>
</dbReference>
<dbReference type="PANTHER" id="PTHR48059">
    <property type="entry name" value="POLYGALACTURONASE INHIBITOR 1"/>
    <property type="match status" value="1"/>
</dbReference>
<dbReference type="InterPro" id="IPR001611">
    <property type="entry name" value="Leu-rich_rpt"/>
</dbReference>
<protein>
    <recommendedName>
        <fullName evidence="5">L domain-like protein</fullName>
    </recommendedName>
</protein>
<accession>A0AAD5Y2N3</accession>
<keyword evidence="4" id="KW-1185">Reference proteome</keyword>
<dbReference type="EMBL" id="JADGKB010000052">
    <property type="protein sequence ID" value="KAJ3256312.1"/>
    <property type="molecule type" value="Genomic_DNA"/>
</dbReference>
<dbReference type="PROSITE" id="PS51450">
    <property type="entry name" value="LRR"/>
    <property type="match status" value="1"/>
</dbReference>
<dbReference type="AlphaFoldDB" id="A0AAD5Y2N3"/>